<sequence>MFNLLLAIIYLAFISLGLPDALLGAAWPTMYLEFGVAVSYAGVVSMIIALGTILSSLQSDRLTKKLGTGRVTALSVLLTAIALYGFSMSDSFWMLCLWAIPYGLGAGSVDASINNFVALNYASSHMSWLHCFWGVGASLGPAILGYVLTNEGTWNNGYFYIAVFQFILTAILFLSLPLWKDKKGEDASDTAPTQNLSLREILALPGAKASMITFLCYCGIEATTGLWASSYLFLYKNIPEDTAATYASLFFIGITVGRAIGGFVTMKFTDDQMIKYGISIILIGVMALLIPLGTTLSVIGFVLIGLGCAPIYPAIIHSTPDYFGADKSQAVIGVQMASAYVGTMLMPPIFGLIANHIHVALLPIFLVLLLGLMYVMHNQKMQFKVKSYSETI</sequence>
<evidence type="ECO:0000256" key="6">
    <source>
        <dbReference type="ARBA" id="ARBA00023136"/>
    </source>
</evidence>
<evidence type="ECO:0000256" key="5">
    <source>
        <dbReference type="ARBA" id="ARBA00022989"/>
    </source>
</evidence>
<feature type="transmembrane region" description="Helical" evidence="7">
    <location>
        <begin position="356"/>
        <end position="376"/>
    </location>
</feature>
<dbReference type="InterPro" id="IPR036259">
    <property type="entry name" value="MFS_trans_sf"/>
</dbReference>
<dbReference type="PROSITE" id="PS50850">
    <property type="entry name" value="MFS"/>
    <property type="match status" value="1"/>
</dbReference>
<feature type="transmembrane region" description="Helical" evidence="7">
    <location>
        <begin position="273"/>
        <end position="292"/>
    </location>
</feature>
<accession>A0ABY5P7I7</accession>
<feature type="transmembrane region" description="Helical" evidence="7">
    <location>
        <begin position="298"/>
        <end position="318"/>
    </location>
</feature>
<dbReference type="PANTHER" id="PTHR23514">
    <property type="entry name" value="BYPASS OF STOP CODON PROTEIN 6"/>
    <property type="match status" value="1"/>
</dbReference>
<feature type="transmembrane region" description="Helical" evidence="7">
    <location>
        <begin position="159"/>
        <end position="179"/>
    </location>
</feature>
<dbReference type="PANTHER" id="PTHR23514:SF3">
    <property type="entry name" value="BYPASS OF STOP CODON PROTEIN 6"/>
    <property type="match status" value="1"/>
</dbReference>
<dbReference type="Gene3D" id="1.20.1250.20">
    <property type="entry name" value="MFS general substrate transporter like domains"/>
    <property type="match status" value="2"/>
</dbReference>
<dbReference type="InterPro" id="IPR011701">
    <property type="entry name" value="MFS"/>
</dbReference>
<keyword evidence="3" id="KW-0813">Transport</keyword>
<feature type="domain" description="Major facilitator superfamily (MFS) profile" evidence="8">
    <location>
        <begin position="5"/>
        <end position="380"/>
    </location>
</feature>
<evidence type="ECO:0000256" key="1">
    <source>
        <dbReference type="ARBA" id="ARBA00004651"/>
    </source>
</evidence>
<proteinExistence type="inferred from homology"/>
<feature type="transmembrane region" description="Helical" evidence="7">
    <location>
        <begin position="246"/>
        <end position="266"/>
    </location>
</feature>
<evidence type="ECO:0000313" key="9">
    <source>
        <dbReference type="EMBL" id="UUX34692.1"/>
    </source>
</evidence>
<feature type="transmembrane region" description="Helical" evidence="7">
    <location>
        <begin position="128"/>
        <end position="147"/>
    </location>
</feature>
<evidence type="ECO:0000256" key="3">
    <source>
        <dbReference type="ARBA" id="ARBA00022448"/>
    </source>
</evidence>
<comment type="subcellular location">
    <subcellularLocation>
        <location evidence="1">Cell membrane</location>
        <topology evidence="1">Multi-pass membrane protein</topology>
    </subcellularLocation>
</comment>
<dbReference type="InterPro" id="IPR020846">
    <property type="entry name" value="MFS_dom"/>
</dbReference>
<keyword evidence="4 7" id="KW-0812">Transmembrane</keyword>
<dbReference type="Pfam" id="PF07690">
    <property type="entry name" value="MFS_1"/>
    <property type="match status" value="1"/>
</dbReference>
<dbReference type="InterPro" id="IPR051788">
    <property type="entry name" value="MFS_Transporter"/>
</dbReference>
<organism evidence="9 10">
    <name type="scientific">Fundicoccus culcitae</name>
    <dbReference type="NCBI Taxonomy" id="2969821"/>
    <lineage>
        <taxon>Bacteria</taxon>
        <taxon>Bacillati</taxon>
        <taxon>Bacillota</taxon>
        <taxon>Bacilli</taxon>
        <taxon>Lactobacillales</taxon>
        <taxon>Aerococcaceae</taxon>
        <taxon>Fundicoccus</taxon>
    </lineage>
</organism>
<feature type="transmembrane region" description="Helical" evidence="7">
    <location>
        <begin position="34"/>
        <end position="55"/>
    </location>
</feature>
<evidence type="ECO:0000256" key="2">
    <source>
        <dbReference type="ARBA" id="ARBA00008335"/>
    </source>
</evidence>
<dbReference type="SUPFAM" id="SSF103473">
    <property type="entry name" value="MFS general substrate transporter"/>
    <property type="match status" value="1"/>
</dbReference>
<keyword evidence="6 7" id="KW-0472">Membrane</keyword>
<dbReference type="RefSeq" id="WP_313794193.1">
    <property type="nucleotide sequence ID" value="NZ_CP102453.1"/>
</dbReference>
<name>A0ABY5P7I7_9LACT</name>
<dbReference type="Proteomes" id="UP001315967">
    <property type="component" value="Chromosome"/>
</dbReference>
<evidence type="ECO:0000259" key="8">
    <source>
        <dbReference type="PROSITE" id="PS50850"/>
    </source>
</evidence>
<gene>
    <name evidence="9" type="ORF">NRE15_03305</name>
</gene>
<keyword evidence="10" id="KW-1185">Reference proteome</keyword>
<feature type="transmembrane region" description="Helical" evidence="7">
    <location>
        <begin position="330"/>
        <end position="350"/>
    </location>
</feature>
<feature type="transmembrane region" description="Helical" evidence="7">
    <location>
        <begin position="67"/>
        <end position="86"/>
    </location>
</feature>
<reference evidence="9 10" key="1">
    <citation type="submission" date="2022-08" db="EMBL/GenBank/DDBJ databases">
        <title>Aerococcaceae sp. nov isolated from spoiled eye mask.</title>
        <authorList>
            <person name="Zhou G."/>
            <person name="Xie X.-B."/>
            <person name="Shi Q.-S."/>
            <person name="Wang Y.-S."/>
            <person name="Wen X."/>
            <person name="Peng H."/>
            <person name="Yang X.-J."/>
            <person name="Tao H.-B."/>
            <person name="Huang X.-M."/>
        </authorList>
    </citation>
    <scope>NUCLEOTIDE SEQUENCE [LARGE SCALE GENOMIC DNA]</scope>
    <source>
        <strain evidence="10">DM20194951</strain>
    </source>
</reference>
<dbReference type="EMBL" id="CP102453">
    <property type="protein sequence ID" value="UUX34692.1"/>
    <property type="molecule type" value="Genomic_DNA"/>
</dbReference>
<protein>
    <submittedName>
        <fullName evidence="9">MFS transporter</fullName>
    </submittedName>
</protein>
<evidence type="ECO:0000256" key="7">
    <source>
        <dbReference type="SAM" id="Phobius"/>
    </source>
</evidence>
<comment type="similarity">
    <text evidence="2">Belongs to the major facilitator superfamily.</text>
</comment>
<evidence type="ECO:0000256" key="4">
    <source>
        <dbReference type="ARBA" id="ARBA00022692"/>
    </source>
</evidence>
<evidence type="ECO:0000313" key="10">
    <source>
        <dbReference type="Proteomes" id="UP001315967"/>
    </source>
</evidence>
<keyword evidence="5 7" id="KW-1133">Transmembrane helix</keyword>